<organism evidence="1 2">
    <name type="scientific">Hyalomma asiaticum</name>
    <name type="common">Tick</name>
    <dbReference type="NCBI Taxonomy" id="266040"/>
    <lineage>
        <taxon>Eukaryota</taxon>
        <taxon>Metazoa</taxon>
        <taxon>Ecdysozoa</taxon>
        <taxon>Arthropoda</taxon>
        <taxon>Chelicerata</taxon>
        <taxon>Arachnida</taxon>
        <taxon>Acari</taxon>
        <taxon>Parasitiformes</taxon>
        <taxon>Ixodida</taxon>
        <taxon>Ixodoidea</taxon>
        <taxon>Ixodidae</taxon>
        <taxon>Hyalomminae</taxon>
        <taxon>Hyalomma</taxon>
    </lineage>
</organism>
<name>A0ACB7S9I6_HYAAI</name>
<evidence type="ECO:0000313" key="1">
    <source>
        <dbReference type="EMBL" id="KAH6931528.1"/>
    </source>
</evidence>
<proteinExistence type="predicted"/>
<evidence type="ECO:0000313" key="2">
    <source>
        <dbReference type="Proteomes" id="UP000821845"/>
    </source>
</evidence>
<protein>
    <submittedName>
        <fullName evidence="1">Uncharacterized protein</fullName>
    </submittedName>
</protein>
<accession>A0ACB7S9I6</accession>
<sequence length="1278" mass="139981">MIVKQPCLLVALLLCLRSPQSVLTTIEGHDDSACLWERGLVLSGGSARDERAYDAASDAALLERSARGESTPAVAAARCAFRACADTALVLLVSREAIPPHPTLYAPDMRRPCRCAARIVRDSPTRNLDASGMPSQEPEHMTALLGQDVILHCPFEYPDGMPVPYLVQWHKKDHKIPIYIWYDGYPPHAADDYKERISLSGQSSLNLTNVRESDKGWYECKVFFLNRETIRNGTWIYLDVLAPPHFKSKPEQIIYVKVGESVVLPCEAEGTPPPTIIWYKDNLPLEESTNIQIHPTELRISNLRQTDVGDYTCMARNSEGSDSALAKVIVAGPAVITTPPQNLTKLEGNFAEFVCEARALPSNITHRWFYNGVEISKLTWLQTRTLVRQDGTLFINPTAADDSGFYTCEISNGIGQPESATAYLNIEYPARVNFTPAFQYMPLNLSGVVRCYIQANPPIQFVTWFKDNRPFEANALNGVVNLSNGSLFFQRVSYEHQGRYLCSPFNIHSTGGSSAVMEVLVREPPMFSVKPKELYQQPRNTEVTMPCEGKGHPPPTISWRRADGKKLPKNRHSVSKGKLTIRSLQKEDHGRYECVLQNDVATLVTSTLLLVESTTPHAPTNVSVNTSAFAATVSWLPGYDGGHPQTYVLWYRLVGQGDAEWRTIRVYPDNAITLTIHNLQPESQYEFQVLSRNAFGDGLYSDIVRANTTKWNYIEGAYPTDAYGSTYIPTVNRTPTGPKPSAPRNVTVRETPAGVLVTWLPPVNTSVPIAFYCVEYRSPDKPWARSTNIMSGSEYTITDLPEGTKFYIRVSAFSITSAFESSPEILLTLAVGPVDFSLLASKEFKSFPMYYCEEAAFVWRHKPQDLVLGGHKLLSQVDADGKAYLWCCLHKECEKTVEEEENAVFLLAAPPGCCVSDRGPKYKRDQAIISGVVGGVLFFIVAIILSVCAVKICNKRKRRKAEKAYMMVTCSGGETRNGGHSHGGSPVSLKKHPEGRVPGVAVTGVAGPGPWWPLPTEPPPAAPTNRRPAIAATTPRASSPGLQLLLQGFPDDLSPVSGGDRSLPSTVPSSAAFSTPPSREPPCGFRPIHAPPAPRATTGNAGRQPPLATSSPPCLGYRNGGSGYTRERLLGAVQRVRCTALRHHSAPELQMTVSAGSTVNAMTAAVVASRPDSASLTSGSSGRGSSAGAARGDSLQGELRPPVANLVSSSLVPPRDQSVDENYEFDPALSPALGDDDDAWRGLSDSELYSTAWDAETRCAALKREFLRRRRRPLESAC</sequence>
<dbReference type="Proteomes" id="UP000821845">
    <property type="component" value="Chromosome 5"/>
</dbReference>
<dbReference type="EMBL" id="CM023485">
    <property type="protein sequence ID" value="KAH6931528.1"/>
    <property type="molecule type" value="Genomic_DNA"/>
</dbReference>
<comment type="caution">
    <text evidence="1">The sequence shown here is derived from an EMBL/GenBank/DDBJ whole genome shotgun (WGS) entry which is preliminary data.</text>
</comment>
<gene>
    <name evidence="1" type="ORF">HPB50_024983</name>
</gene>
<keyword evidence="2" id="KW-1185">Reference proteome</keyword>
<reference evidence="1" key="1">
    <citation type="submission" date="2020-05" db="EMBL/GenBank/DDBJ databases">
        <title>Large-scale comparative analyses of tick genomes elucidate their genetic diversity and vector capacities.</title>
        <authorList>
            <person name="Jia N."/>
            <person name="Wang J."/>
            <person name="Shi W."/>
            <person name="Du L."/>
            <person name="Sun Y."/>
            <person name="Zhan W."/>
            <person name="Jiang J."/>
            <person name="Wang Q."/>
            <person name="Zhang B."/>
            <person name="Ji P."/>
            <person name="Sakyi L.B."/>
            <person name="Cui X."/>
            <person name="Yuan T."/>
            <person name="Jiang B."/>
            <person name="Yang W."/>
            <person name="Lam T.T.-Y."/>
            <person name="Chang Q."/>
            <person name="Ding S."/>
            <person name="Wang X."/>
            <person name="Zhu J."/>
            <person name="Ruan X."/>
            <person name="Zhao L."/>
            <person name="Wei J."/>
            <person name="Que T."/>
            <person name="Du C."/>
            <person name="Cheng J."/>
            <person name="Dai P."/>
            <person name="Han X."/>
            <person name="Huang E."/>
            <person name="Gao Y."/>
            <person name="Liu J."/>
            <person name="Shao H."/>
            <person name="Ye R."/>
            <person name="Li L."/>
            <person name="Wei W."/>
            <person name="Wang X."/>
            <person name="Wang C."/>
            <person name="Yang T."/>
            <person name="Huo Q."/>
            <person name="Li W."/>
            <person name="Guo W."/>
            <person name="Chen H."/>
            <person name="Zhou L."/>
            <person name="Ni X."/>
            <person name="Tian J."/>
            <person name="Zhou Y."/>
            <person name="Sheng Y."/>
            <person name="Liu T."/>
            <person name="Pan Y."/>
            <person name="Xia L."/>
            <person name="Li J."/>
            <person name="Zhao F."/>
            <person name="Cao W."/>
        </authorList>
    </citation>
    <scope>NUCLEOTIDE SEQUENCE</scope>
    <source>
        <strain evidence="1">Hyas-2018</strain>
    </source>
</reference>